<name>A0A0C5BQF3_9MICO</name>
<accession>A0A0C5BQF3</accession>
<dbReference type="Proteomes" id="UP000052979">
    <property type="component" value="Unassembled WGS sequence"/>
</dbReference>
<organism evidence="1 2">
    <name type="scientific">Rathayibacter toxicus</name>
    <dbReference type="NCBI Taxonomy" id="145458"/>
    <lineage>
        <taxon>Bacteria</taxon>
        <taxon>Bacillati</taxon>
        <taxon>Actinomycetota</taxon>
        <taxon>Actinomycetes</taxon>
        <taxon>Micrococcales</taxon>
        <taxon>Microbacteriaceae</taxon>
        <taxon>Rathayibacter</taxon>
    </lineage>
</organism>
<dbReference type="EMBL" id="LBFI01000032">
    <property type="protein sequence ID" value="KKM45684.1"/>
    <property type="molecule type" value="Genomic_DNA"/>
</dbReference>
<sequence length="126" mass="12244">MALILKFDVSSAKIVESDGLYEIIGTDGKDYGSLPATGVSKDGKNISFHYSLTTSTEVVVSATPSGGISPSDFGSDAKCWLGVVGSGVGGALAGASAGSAVPGLGTAMGALDGAFSGISVGTATFC</sequence>
<comment type="caution">
    <text evidence="1">The sequence shown here is derived from an EMBL/GenBank/DDBJ whole genome shotgun (WGS) entry which is preliminary data.</text>
</comment>
<dbReference type="PATRIC" id="fig|145458.7.peg.150"/>
<dbReference type="RefSeq" id="WP_042733715.1">
    <property type="nucleotide sequence ID" value="NZ_CP010848.1"/>
</dbReference>
<dbReference type="KEGG" id="rtx:TI83_00630"/>
<gene>
    <name evidence="1" type="ORF">VT73_05860</name>
</gene>
<protein>
    <submittedName>
        <fullName evidence="1">Uncharacterized protein</fullName>
    </submittedName>
</protein>
<proteinExistence type="predicted"/>
<dbReference type="KEGG" id="rtc:APU90_05850"/>
<reference evidence="1 2" key="1">
    <citation type="submission" date="2015-04" db="EMBL/GenBank/DDBJ databases">
        <title>Draft genome sequence of Rathayibacter toxicus strain FH-142 (AKA 70134 or CS 32), a Western Australian isolate.</title>
        <authorList>
            <consortium name="Consortium for Microbial Forensics and Genomics (microFORGE)"/>
            <person name="Knight B.M."/>
            <person name="Roberts D.P."/>
            <person name="Lin D."/>
            <person name="Hari K."/>
            <person name="Fletcher J."/>
            <person name="Melcher U."/>
            <person name="Blagden T."/>
            <person name="Luster D.G."/>
            <person name="Sechler A.J."/>
            <person name="Schneider W.L."/>
            <person name="Winegar R.A."/>
        </authorList>
    </citation>
    <scope>NUCLEOTIDE SEQUENCE [LARGE SCALE GENOMIC DNA]</scope>
    <source>
        <strain evidence="1 2">FH142</strain>
    </source>
</reference>
<evidence type="ECO:0000313" key="1">
    <source>
        <dbReference type="EMBL" id="KKM45684.1"/>
    </source>
</evidence>
<evidence type="ECO:0000313" key="2">
    <source>
        <dbReference type="Proteomes" id="UP000052979"/>
    </source>
</evidence>
<dbReference type="GeneID" id="93666104"/>
<dbReference type="AlphaFoldDB" id="A0A0C5BQF3"/>
<keyword evidence="2" id="KW-1185">Reference proteome</keyword>